<organism evidence="2 3">
    <name type="scientific">Oryzicola mucosus</name>
    <dbReference type="NCBI Taxonomy" id="2767425"/>
    <lineage>
        <taxon>Bacteria</taxon>
        <taxon>Pseudomonadati</taxon>
        <taxon>Pseudomonadota</taxon>
        <taxon>Alphaproteobacteria</taxon>
        <taxon>Hyphomicrobiales</taxon>
        <taxon>Phyllobacteriaceae</taxon>
        <taxon>Oryzicola</taxon>
    </lineage>
</organism>
<dbReference type="EMBL" id="JACVVX010000002">
    <property type="protein sequence ID" value="MBD0415022.1"/>
    <property type="molecule type" value="Genomic_DNA"/>
</dbReference>
<name>A0A8J6PVI6_9HYPH</name>
<evidence type="ECO:0000259" key="1">
    <source>
        <dbReference type="PROSITE" id="PS51186"/>
    </source>
</evidence>
<reference evidence="2" key="1">
    <citation type="submission" date="2020-09" db="EMBL/GenBank/DDBJ databases">
        <title>Genome seq and assembly of Tianweitania sp.</title>
        <authorList>
            <person name="Chhetri G."/>
        </authorList>
    </citation>
    <scope>NUCLEOTIDE SEQUENCE</scope>
    <source>
        <strain evidence="2">Rool2</strain>
    </source>
</reference>
<keyword evidence="3" id="KW-1185">Reference proteome</keyword>
<dbReference type="InterPro" id="IPR000182">
    <property type="entry name" value="GNAT_dom"/>
</dbReference>
<feature type="domain" description="N-acetyltransferase" evidence="1">
    <location>
        <begin position="52"/>
        <end position="189"/>
    </location>
</feature>
<dbReference type="RefSeq" id="WP_188164497.1">
    <property type="nucleotide sequence ID" value="NZ_JACVVX010000002.1"/>
</dbReference>
<gene>
    <name evidence="2" type="ORF">ICI42_10175</name>
</gene>
<dbReference type="CDD" id="cd04301">
    <property type="entry name" value="NAT_SF"/>
    <property type="match status" value="1"/>
</dbReference>
<dbReference type="Pfam" id="PF00583">
    <property type="entry name" value="Acetyltransf_1"/>
    <property type="match status" value="1"/>
</dbReference>
<evidence type="ECO:0000313" key="3">
    <source>
        <dbReference type="Proteomes" id="UP000643405"/>
    </source>
</evidence>
<dbReference type="AlphaFoldDB" id="A0A8J6PVI6"/>
<sequence>MGQINNGEPIINDGEPIEVTVTFLEMAEPPKHYAAMPSGRQLALLRAKDIPLHFYRYLQDRVGRKWHWVNALRLDDEELAAALHREDRDIRVLYLDGAPAGMFDIKPHPHQSETEIMYFGLMDHATGQGLGRWFVGAAIQAAWAQNPKTVIIQTCTLDHPAALPLYQKVGFVPVAQKKEFLRPMSFQERSISVMR</sequence>
<dbReference type="Gene3D" id="3.40.630.30">
    <property type="match status" value="1"/>
</dbReference>
<dbReference type="Proteomes" id="UP000643405">
    <property type="component" value="Unassembled WGS sequence"/>
</dbReference>
<dbReference type="SUPFAM" id="SSF55729">
    <property type="entry name" value="Acyl-CoA N-acyltransferases (Nat)"/>
    <property type="match status" value="1"/>
</dbReference>
<accession>A0A8J6PVI6</accession>
<dbReference type="GO" id="GO:0016747">
    <property type="term" value="F:acyltransferase activity, transferring groups other than amino-acyl groups"/>
    <property type="evidence" value="ECO:0007669"/>
    <property type="project" value="InterPro"/>
</dbReference>
<protein>
    <submittedName>
        <fullName evidence="2">GNAT family N-acetyltransferase</fullName>
    </submittedName>
</protein>
<comment type="caution">
    <text evidence="2">The sequence shown here is derived from an EMBL/GenBank/DDBJ whole genome shotgun (WGS) entry which is preliminary data.</text>
</comment>
<dbReference type="InterPro" id="IPR016181">
    <property type="entry name" value="Acyl_CoA_acyltransferase"/>
</dbReference>
<evidence type="ECO:0000313" key="2">
    <source>
        <dbReference type="EMBL" id="MBD0415022.1"/>
    </source>
</evidence>
<proteinExistence type="predicted"/>
<dbReference type="PROSITE" id="PS51186">
    <property type="entry name" value="GNAT"/>
    <property type="match status" value="1"/>
</dbReference>